<protein>
    <recommendedName>
        <fullName evidence="1">UPF0223 protein JMA_15290</fullName>
    </recommendedName>
</protein>
<reference evidence="2 3" key="1">
    <citation type="submission" date="2014-08" db="EMBL/GenBank/DDBJ databases">
        <title>Complete genome of a marine bacteria Jeotgalibacillus malaysiensis.</title>
        <authorList>
            <person name="Yaakop A.S."/>
            <person name="Chan K.-G."/>
            <person name="Goh K.M."/>
        </authorList>
    </citation>
    <scope>NUCLEOTIDE SEQUENCE [LARGE SCALE GENOMIC DNA]</scope>
    <source>
        <strain evidence="2 3">D5</strain>
    </source>
</reference>
<dbReference type="HAMAP" id="MF_01041">
    <property type="entry name" value="UPF0223"/>
    <property type="match status" value="1"/>
</dbReference>
<dbReference type="InterPro" id="IPR007920">
    <property type="entry name" value="UPF0223"/>
</dbReference>
<dbReference type="NCBIfam" id="NF003353">
    <property type="entry name" value="PRK04387.1"/>
    <property type="match status" value="1"/>
</dbReference>
<comment type="similarity">
    <text evidence="1">Belongs to the UPF0223 family.</text>
</comment>
<dbReference type="InterPro" id="IPR023324">
    <property type="entry name" value="BH2638-like_sf"/>
</dbReference>
<sequence>MEYQYPLSMDWSTEEIIDVVKFYEAVEKAYEKSIERDEFMNQYKRFKEIVPGKAEEKTIDKEFQEMSGYSIYRTQKRAREAASGDKISMKK</sequence>
<dbReference type="Pfam" id="PF05256">
    <property type="entry name" value="UPF0223"/>
    <property type="match status" value="1"/>
</dbReference>
<dbReference type="EMBL" id="CP009416">
    <property type="protein sequence ID" value="AJD90846.1"/>
    <property type="molecule type" value="Genomic_DNA"/>
</dbReference>
<dbReference type="KEGG" id="jeo:JMA_15290"/>
<dbReference type="BioCyc" id="JESP1508404:G14D9-10784-MONOMER"/>
<dbReference type="OrthoDB" id="1649074at2"/>
<evidence type="ECO:0000313" key="3">
    <source>
        <dbReference type="Proteomes" id="UP000031449"/>
    </source>
</evidence>
<dbReference type="STRING" id="1508404.JMA_15290"/>
<dbReference type="PIRSF" id="PIRSF037260">
    <property type="entry name" value="UPF0223"/>
    <property type="match status" value="1"/>
</dbReference>
<gene>
    <name evidence="2" type="ORF">JMA_15290</name>
</gene>
<proteinExistence type="inferred from homology"/>
<keyword evidence="3" id="KW-1185">Reference proteome</keyword>
<dbReference type="SUPFAM" id="SSF158504">
    <property type="entry name" value="BH2638-like"/>
    <property type="match status" value="1"/>
</dbReference>
<evidence type="ECO:0000313" key="2">
    <source>
        <dbReference type="EMBL" id="AJD90846.1"/>
    </source>
</evidence>
<dbReference type="Proteomes" id="UP000031449">
    <property type="component" value="Chromosome"/>
</dbReference>
<accession>A0A0B5AL88</accession>
<dbReference type="Gene3D" id="1.10.220.80">
    <property type="entry name" value="BH2638-like"/>
    <property type="match status" value="1"/>
</dbReference>
<dbReference type="HOGENOM" id="CLU_166693_0_0_9"/>
<organism evidence="2 3">
    <name type="scientific">Jeotgalibacillus malaysiensis</name>
    <dbReference type="NCBI Taxonomy" id="1508404"/>
    <lineage>
        <taxon>Bacteria</taxon>
        <taxon>Bacillati</taxon>
        <taxon>Bacillota</taxon>
        <taxon>Bacilli</taxon>
        <taxon>Bacillales</taxon>
        <taxon>Caryophanaceae</taxon>
        <taxon>Jeotgalibacillus</taxon>
    </lineage>
</organism>
<name>A0A0B5AL88_9BACL</name>
<dbReference type="AlphaFoldDB" id="A0A0B5AL88"/>
<evidence type="ECO:0000256" key="1">
    <source>
        <dbReference type="HAMAP-Rule" id="MF_01041"/>
    </source>
</evidence>